<dbReference type="GeneID" id="83184712"/>
<name>A0A9W9JAK0_9EURO</name>
<proteinExistence type="predicted"/>
<reference evidence="3" key="2">
    <citation type="journal article" date="2023" name="IMA Fungus">
        <title>Comparative genomic study of the Penicillium genus elucidates a diverse pangenome and 15 lateral gene transfer events.</title>
        <authorList>
            <person name="Petersen C."/>
            <person name="Sorensen T."/>
            <person name="Nielsen M.R."/>
            <person name="Sondergaard T.E."/>
            <person name="Sorensen J.L."/>
            <person name="Fitzpatrick D.A."/>
            <person name="Frisvad J.C."/>
            <person name="Nielsen K.L."/>
        </authorList>
    </citation>
    <scope>NUCLEOTIDE SEQUENCE</scope>
    <source>
        <strain evidence="3">IBT 15544</strain>
    </source>
</reference>
<keyword evidence="4" id="KW-1185">Reference proteome</keyword>
<accession>A0A9W9JAK0</accession>
<dbReference type="RefSeq" id="XP_058304310.1">
    <property type="nucleotide sequence ID" value="XM_058457411.1"/>
</dbReference>
<reference evidence="3" key="1">
    <citation type="submission" date="2022-12" db="EMBL/GenBank/DDBJ databases">
        <authorList>
            <person name="Petersen C."/>
        </authorList>
    </citation>
    <scope>NUCLEOTIDE SEQUENCE</scope>
    <source>
        <strain evidence="3">IBT 15544</strain>
    </source>
</reference>
<sequence length="130" mass="14475">MDNNVAAAAAPAVDEPHTESQHPEATAEAHYNEVVAKLRALAPGIAAKLEQVRKAMQELETLQQQLGELQRGFTGGLYRTAQDEQMDELEVQIQDMANRLEAEQMEFEDMEVEHTALLRLLPDGPLPELE</sequence>
<feature type="coiled-coil region" evidence="1">
    <location>
        <begin position="45"/>
        <end position="113"/>
    </location>
</feature>
<evidence type="ECO:0000313" key="4">
    <source>
        <dbReference type="Proteomes" id="UP001150904"/>
    </source>
</evidence>
<dbReference type="Proteomes" id="UP001150904">
    <property type="component" value="Unassembled WGS sequence"/>
</dbReference>
<feature type="compositionally biased region" description="Low complexity" evidence="2">
    <location>
        <begin position="1"/>
        <end position="12"/>
    </location>
</feature>
<evidence type="ECO:0000256" key="1">
    <source>
        <dbReference type="SAM" id="Coils"/>
    </source>
</evidence>
<comment type="caution">
    <text evidence="3">The sequence shown here is derived from an EMBL/GenBank/DDBJ whole genome shotgun (WGS) entry which is preliminary data.</text>
</comment>
<organism evidence="3 4">
    <name type="scientific">Penicillium cinerascens</name>
    <dbReference type="NCBI Taxonomy" id="70096"/>
    <lineage>
        <taxon>Eukaryota</taxon>
        <taxon>Fungi</taxon>
        <taxon>Dikarya</taxon>
        <taxon>Ascomycota</taxon>
        <taxon>Pezizomycotina</taxon>
        <taxon>Eurotiomycetes</taxon>
        <taxon>Eurotiomycetidae</taxon>
        <taxon>Eurotiales</taxon>
        <taxon>Aspergillaceae</taxon>
        <taxon>Penicillium</taxon>
    </lineage>
</organism>
<dbReference type="EMBL" id="JAPQKR010000016">
    <property type="protein sequence ID" value="KAJ5191370.1"/>
    <property type="molecule type" value="Genomic_DNA"/>
</dbReference>
<dbReference type="InterPro" id="IPR010978">
    <property type="entry name" value="tRNA-bd_arm"/>
</dbReference>
<evidence type="ECO:0000256" key="2">
    <source>
        <dbReference type="SAM" id="MobiDB-lite"/>
    </source>
</evidence>
<gene>
    <name evidence="3" type="ORF">N7498_010355</name>
</gene>
<keyword evidence="1" id="KW-0175">Coiled coil</keyword>
<dbReference type="AlphaFoldDB" id="A0A9W9JAK0"/>
<feature type="region of interest" description="Disordered" evidence="2">
    <location>
        <begin position="1"/>
        <end position="27"/>
    </location>
</feature>
<dbReference type="SUPFAM" id="SSF46589">
    <property type="entry name" value="tRNA-binding arm"/>
    <property type="match status" value="1"/>
</dbReference>
<evidence type="ECO:0000313" key="3">
    <source>
        <dbReference type="EMBL" id="KAJ5191370.1"/>
    </source>
</evidence>
<feature type="compositionally biased region" description="Basic and acidic residues" evidence="2">
    <location>
        <begin position="14"/>
        <end position="27"/>
    </location>
</feature>
<protein>
    <submittedName>
        <fullName evidence="3">Uncharacterized protein</fullName>
    </submittedName>
</protein>
<dbReference type="GO" id="GO:0000166">
    <property type="term" value="F:nucleotide binding"/>
    <property type="evidence" value="ECO:0007669"/>
    <property type="project" value="InterPro"/>
</dbReference>